<dbReference type="Pfam" id="PF04116">
    <property type="entry name" value="FA_hydroxylase"/>
    <property type="match status" value="1"/>
</dbReference>
<keyword evidence="1" id="KW-0472">Membrane</keyword>
<dbReference type="Proteomes" id="UP000054823">
    <property type="component" value="Unassembled WGS sequence"/>
</dbReference>
<feature type="transmembrane region" description="Helical" evidence="1">
    <location>
        <begin position="97"/>
        <end position="117"/>
    </location>
</feature>
<keyword evidence="1" id="KW-0812">Transmembrane</keyword>
<dbReference type="RefSeq" id="WP_058241027.1">
    <property type="nucleotide sequence ID" value="NZ_CYPW01000032.1"/>
</dbReference>
<name>A0A0P1EU48_9RHOB</name>
<dbReference type="EMBL" id="CYPW01000032">
    <property type="protein sequence ID" value="CUH53854.1"/>
    <property type="molecule type" value="Genomic_DNA"/>
</dbReference>
<feature type="domain" description="Fatty acid hydroxylase" evidence="2">
    <location>
        <begin position="41"/>
        <end position="192"/>
    </location>
</feature>
<proteinExistence type="predicted"/>
<feature type="transmembrane region" description="Helical" evidence="1">
    <location>
        <begin position="34"/>
        <end position="54"/>
    </location>
</feature>
<reference evidence="3 4" key="1">
    <citation type="submission" date="2015-09" db="EMBL/GenBank/DDBJ databases">
        <authorList>
            <consortium name="Swine Surveillance"/>
        </authorList>
    </citation>
    <scope>NUCLEOTIDE SEQUENCE [LARGE SCALE GENOMIC DNA]</scope>
    <source>
        <strain evidence="3 4">CECT 7688</strain>
    </source>
</reference>
<evidence type="ECO:0000259" key="2">
    <source>
        <dbReference type="Pfam" id="PF04116"/>
    </source>
</evidence>
<dbReference type="GO" id="GO:0005506">
    <property type="term" value="F:iron ion binding"/>
    <property type="evidence" value="ECO:0007669"/>
    <property type="project" value="InterPro"/>
</dbReference>
<dbReference type="GO" id="GO:0008610">
    <property type="term" value="P:lipid biosynthetic process"/>
    <property type="evidence" value="ECO:0007669"/>
    <property type="project" value="InterPro"/>
</dbReference>
<feature type="transmembrane region" description="Helical" evidence="1">
    <location>
        <begin position="123"/>
        <end position="144"/>
    </location>
</feature>
<evidence type="ECO:0000313" key="3">
    <source>
        <dbReference type="EMBL" id="CUH53854.1"/>
    </source>
</evidence>
<evidence type="ECO:0000313" key="4">
    <source>
        <dbReference type="Proteomes" id="UP000054823"/>
    </source>
</evidence>
<protein>
    <submittedName>
        <fullName evidence="3">Fatty acid hydroxylase superfamily protein</fullName>
    </submittedName>
</protein>
<keyword evidence="1" id="KW-1133">Transmembrane helix</keyword>
<evidence type="ECO:0000256" key="1">
    <source>
        <dbReference type="SAM" id="Phobius"/>
    </source>
</evidence>
<sequence length="243" mass="28272">MKATLSVLIRMGSLHRLFPFWLVGLWLITQNLSWWIPVVLVYGYIAQLFVEYVMHRFLFHREPPTDQGTFNELYKSHIGHHEYPTDPEFFTGDDHWYPVRFGVLSIAIHTLILWPFLGLNMAFTLSYIALFVGSVTAFAMYEYCHTLSHLNVPKGKFGQYVTRKHLAHHFQDHHATFQVSFGLDWIDRLFGTAHDRATAKERFDRKTLLSMGMDPEDLRLVTARKAFGITERPGAKRAKAEQT</sequence>
<accession>A0A0P1EU48</accession>
<keyword evidence="4" id="KW-1185">Reference proteome</keyword>
<dbReference type="InterPro" id="IPR006694">
    <property type="entry name" value="Fatty_acid_hydroxylase"/>
</dbReference>
<feature type="transmembrane region" description="Helical" evidence="1">
    <location>
        <begin position="7"/>
        <end position="28"/>
    </location>
</feature>
<dbReference type="AlphaFoldDB" id="A0A0P1EU48"/>
<gene>
    <name evidence="3" type="ORF">SHM7688_03323</name>
</gene>
<dbReference type="STRING" id="321267.SHM7688_03323"/>
<dbReference type="GO" id="GO:0016491">
    <property type="term" value="F:oxidoreductase activity"/>
    <property type="evidence" value="ECO:0007669"/>
    <property type="project" value="InterPro"/>
</dbReference>
<dbReference type="OrthoDB" id="5291370at2"/>
<organism evidence="3 4">
    <name type="scientific">Shimia marina</name>
    <dbReference type="NCBI Taxonomy" id="321267"/>
    <lineage>
        <taxon>Bacteria</taxon>
        <taxon>Pseudomonadati</taxon>
        <taxon>Pseudomonadota</taxon>
        <taxon>Alphaproteobacteria</taxon>
        <taxon>Rhodobacterales</taxon>
        <taxon>Roseobacteraceae</taxon>
    </lineage>
</organism>